<evidence type="ECO:0000256" key="8">
    <source>
        <dbReference type="SAM" id="MobiDB-lite"/>
    </source>
</evidence>
<feature type="domain" description="Enoyl-CoA hydratase/isomerase" evidence="9">
    <location>
        <begin position="131"/>
        <end position="290"/>
    </location>
</feature>
<dbReference type="InterPro" id="IPR029045">
    <property type="entry name" value="ClpP/crotonase-like_dom_sf"/>
</dbReference>
<dbReference type="UniPathway" id="UPA00362"/>
<dbReference type="InterPro" id="IPR045004">
    <property type="entry name" value="ECH_dom"/>
</dbReference>
<feature type="region of interest" description="Disordered" evidence="8">
    <location>
        <begin position="75"/>
        <end position="97"/>
    </location>
</feature>
<dbReference type="GO" id="GO:0006574">
    <property type="term" value="P:L-valine catabolic process"/>
    <property type="evidence" value="ECO:0007669"/>
    <property type="project" value="UniProtKB-UniPathway"/>
</dbReference>
<dbReference type="GO" id="GO:0003860">
    <property type="term" value="F:3-hydroxyisobutyryl-CoA hydrolase activity"/>
    <property type="evidence" value="ECO:0007669"/>
    <property type="project" value="UniProtKB-EC"/>
</dbReference>
<evidence type="ECO:0000256" key="7">
    <source>
        <dbReference type="ARBA" id="ARBA00031181"/>
    </source>
</evidence>
<comment type="similarity">
    <text evidence="2">Belongs to the enoyl-CoA hydratase/isomerase family.</text>
</comment>
<evidence type="ECO:0000313" key="10">
    <source>
        <dbReference type="EMBL" id="KAF3428190.1"/>
    </source>
</evidence>
<comment type="caution">
    <text evidence="10">The sequence shown here is derived from an EMBL/GenBank/DDBJ whole genome shotgun (WGS) entry which is preliminary data.</text>
</comment>
<evidence type="ECO:0000256" key="3">
    <source>
        <dbReference type="ARBA" id="ARBA00011915"/>
    </source>
</evidence>
<dbReference type="Pfam" id="PF16113">
    <property type="entry name" value="ECH_2"/>
    <property type="match status" value="2"/>
</dbReference>
<evidence type="ECO:0000313" key="11">
    <source>
        <dbReference type="Proteomes" id="UP000655588"/>
    </source>
</evidence>
<gene>
    <name evidence="10" type="ORF">E2986_10530</name>
</gene>
<dbReference type="PANTHER" id="PTHR43176">
    <property type="entry name" value="3-HYDROXYISOBUTYRYL-COA HYDROLASE-RELATED"/>
    <property type="match status" value="1"/>
</dbReference>
<accession>A0A833S182</accession>
<comment type="function">
    <text evidence="6">Hydrolyzes 3-hydroxyisobutyryl-CoA (HIBYL-CoA), a saline catabolite. Has high activity toward isobutyryl-CoA. Could be an isobutyryl-CoA dehydrogenase that functions in valine catabolism. Also hydrolyzes 3-hydroxypropanoyl-CoA.</text>
</comment>
<dbReference type="GO" id="GO:0005739">
    <property type="term" value="C:mitochondrion"/>
    <property type="evidence" value="ECO:0007669"/>
    <property type="project" value="TreeGrafter"/>
</dbReference>
<protein>
    <recommendedName>
        <fullName evidence="4">3-hydroxyisobutyryl-CoA hydrolase, mitochondrial</fullName>
        <ecNumber evidence="3">3.1.2.4</ecNumber>
    </recommendedName>
    <alternativeName>
        <fullName evidence="7">3-hydroxyisobutyryl-coenzyme A hydrolase</fullName>
    </alternativeName>
</protein>
<dbReference type="SUPFAM" id="SSF52096">
    <property type="entry name" value="ClpP/crotonase"/>
    <property type="match status" value="1"/>
</dbReference>
<organism evidence="10 11">
    <name type="scientific">Frieseomelitta varia</name>
    <dbReference type="NCBI Taxonomy" id="561572"/>
    <lineage>
        <taxon>Eukaryota</taxon>
        <taxon>Metazoa</taxon>
        <taxon>Ecdysozoa</taxon>
        <taxon>Arthropoda</taxon>
        <taxon>Hexapoda</taxon>
        <taxon>Insecta</taxon>
        <taxon>Pterygota</taxon>
        <taxon>Neoptera</taxon>
        <taxon>Endopterygota</taxon>
        <taxon>Hymenoptera</taxon>
        <taxon>Apocrita</taxon>
        <taxon>Aculeata</taxon>
        <taxon>Apoidea</taxon>
        <taxon>Anthophila</taxon>
        <taxon>Apidae</taxon>
        <taxon>Frieseomelitta</taxon>
    </lineage>
</organism>
<evidence type="ECO:0000256" key="6">
    <source>
        <dbReference type="ARBA" id="ARBA00024871"/>
    </source>
</evidence>
<dbReference type="EC" id="3.1.2.4" evidence="3"/>
<comment type="catalytic activity">
    <reaction evidence="1">
        <text>3-hydroxy-2-methylpropanoyl-CoA + H2O = 3-hydroxy-2-methylpropanoate + CoA + H(+)</text>
        <dbReference type="Rhea" id="RHEA:20888"/>
        <dbReference type="ChEBI" id="CHEBI:11805"/>
        <dbReference type="ChEBI" id="CHEBI:15377"/>
        <dbReference type="ChEBI" id="CHEBI:15378"/>
        <dbReference type="ChEBI" id="CHEBI:57287"/>
        <dbReference type="ChEBI" id="CHEBI:57340"/>
        <dbReference type="EC" id="3.1.2.4"/>
    </reaction>
</comment>
<feature type="compositionally biased region" description="Pro residues" evidence="8">
    <location>
        <begin position="77"/>
        <end position="96"/>
    </location>
</feature>
<keyword evidence="11" id="KW-1185">Reference proteome</keyword>
<dbReference type="AlphaFoldDB" id="A0A833S182"/>
<name>A0A833S182_9HYME</name>
<dbReference type="NCBIfam" id="NF004127">
    <property type="entry name" value="PRK05617.1"/>
    <property type="match status" value="1"/>
</dbReference>
<dbReference type="Proteomes" id="UP000655588">
    <property type="component" value="Unassembled WGS sequence"/>
</dbReference>
<evidence type="ECO:0000256" key="2">
    <source>
        <dbReference type="ARBA" id="ARBA00005254"/>
    </source>
</evidence>
<evidence type="ECO:0000256" key="1">
    <source>
        <dbReference type="ARBA" id="ARBA00001709"/>
    </source>
</evidence>
<dbReference type="InterPro" id="IPR032259">
    <property type="entry name" value="HIBYL-CoA-H"/>
</dbReference>
<feature type="domain" description="Enoyl-CoA hydratase/isomerase" evidence="9">
    <location>
        <begin position="308"/>
        <end position="488"/>
    </location>
</feature>
<evidence type="ECO:0000256" key="5">
    <source>
        <dbReference type="ARBA" id="ARBA00022801"/>
    </source>
</evidence>
<evidence type="ECO:0000259" key="9">
    <source>
        <dbReference type="Pfam" id="PF16113"/>
    </source>
</evidence>
<proteinExistence type="inferred from homology"/>
<reference evidence="10" key="1">
    <citation type="submission" date="2019-11" db="EMBL/GenBank/DDBJ databases">
        <title>The nuclear and mitochondrial genomes of Frieseomelitta varia - a highly eusocial stingless bee (Meliponini) with a permanently sterile worker caste.</title>
        <authorList>
            <person name="Freitas F.C.P."/>
            <person name="Lourenco A.P."/>
            <person name="Nunes F.M.F."/>
            <person name="Paschoal A.R."/>
            <person name="Abreu F.C.P."/>
            <person name="Barbin F.O."/>
            <person name="Bataglia L."/>
            <person name="Cardoso-Junior C.A.M."/>
            <person name="Cervoni M.S."/>
            <person name="Silva S.R."/>
            <person name="Dalarmi F."/>
            <person name="Del Lama M.A."/>
            <person name="Depintor T.S."/>
            <person name="Ferreira K.M."/>
            <person name="Goria P.S."/>
            <person name="Jaskot M.C."/>
            <person name="Lago D.C."/>
            <person name="Luna-Lucena D."/>
            <person name="Moda L.M."/>
            <person name="Nascimento L."/>
            <person name="Pedrino M."/>
            <person name="Rabico F.O."/>
            <person name="Sanches F.C."/>
            <person name="Santos D.E."/>
            <person name="Santos C.G."/>
            <person name="Vieira J."/>
            <person name="Lopes T.F."/>
            <person name="Barchuk A.R."/>
            <person name="Hartfelder K."/>
            <person name="Simoes Z.L.P."/>
            <person name="Bitondi M.M.G."/>
            <person name="Pinheiro D.G."/>
        </authorList>
    </citation>
    <scope>NUCLEOTIDE SEQUENCE</scope>
    <source>
        <strain evidence="10">USP_RPSP 00005682</strain>
        <tissue evidence="10">Whole individual</tissue>
    </source>
</reference>
<dbReference type="CDD" id="cd06558">
    <property type="entry name" value="crotonase-like"/>
    <property type="match status" value="1"/>
</dbReference>
<keyword evidence="5" id="KW-0378">Hydrolase</keyword>
<dbReference type="Gene3D" id="3.90.226.10">
    <property type="entry name" value="2-enoyl-CoA Hydratase, Chain A, domain 1"/>
    <property type="match status" value="2"/>
</dbReference>
<sequence length="499" mass="55994">MYLYLSAQASSTGKDKDLKFNNQIPKPIILPPETTPSTPYPNPIVEIPGFKNKSILKLQLYELVHFYNLGPIVEPTLPQPQPQPQPHSDPKPPIEIPIPNKNTITGNEVQAIRQDDVLFKDVRILIIGDKGIIILNRPKALNALNLSMVEKIYPVLKKWESSKRLVIIEGTGEKAFCAGGDVKSIVNTLKETENKTLGETFFRKEYALNYLIGTYKIPYVAIINGITMGGGVGLSVHGKYRIATEKTLFAMPETAIGLFPDVGGTYFLPRLKDKLGLYLGLTGDRLKGSKKITEFNNLYIKCFFTYIMLKGMDVLLAGVATHFVPSEKLPNLKQDLLMTEQSDVAEILNKYQSVTWNEEFCLAPYMNKINTYFSSLSVEETIESLKKDNSEWAKKTLKMLLKASPTSLKVTMFAIQKGSILNLADCLKMEYRLACAALNKTSDFCEVIIIIVVTTTGVRALLIDKDQKPIWNPNSLEEVTDTYVNQQFAKLLEEKELQL</sequence>
<evidence type="ECO:0000256" key="4">
    <source>
        <dbReference type="ARBA" id="ARBA00016714"/>
    </source>
</evidence>
<dbReference type="EMBL" id="WNWW01000229">
    <property type="protein sequence ID" value="KAF3428190.1"/>
    <property type="molecule type" value="Genomic_DNA"/>
</dbReference>
<dbReference type="PANTHER" id="PTHR43176:SF3">
    <property type="entry name" value="3-HYDROXYISOBUTYRYL-COA HYDROLASE, MITOCHONDRIAL"/>
    <property type="match status" value="1"/>
</dbReference>